<dbReference type="PROSITE" id="PS50082">
    <property type="entry name" value="WD_REPEATS_2"/>
    <property type="match status" value="1"/>
</dbReference>
<feature type="domain" description="RAVE complex protein Rav1 C-terminal" evidence="3">
    <location>
        <begin position="793"/>
        <end position="1411"/>
    </location>
</feature>
<dbReference type="Gene3D" id="2.130.10.10">
    <property type="entry name" value="YVTN repeat-like/Quinoprotein amine dehydrogenase"/>
    <property type="match status" value="3"/>
</dbReference>
<feature type="compositionally biased region" description="Low complexity" evidence="2">
    <location>
        <begin position="2024"/>
        <end position="2038"/>
    </location>
</feature>
<dbReference type="FunFam" id="2.130.10.10:FF:001240">
    <property type="entry name" value="Transducin family protein / WD-40 repeat family protein"/>
    <property type="match status" value="1"/>
</dbReference>
<name>A0ABD1TEU5_9LAMI</name>
<evidence type="ECO:0000256" key="1">
    <source>
        <dbReference type="PROSITE-ProRule" id="PRU00221"/>
    </source>
</evidence>
<dbReference type="InterPro" id="IPR015943">
    <property type="entry name" value="WD40/YVTN_repeat-like_dom_sf"/>
</dbReference>
<evidence type="ECO:0000313" key="4">
    <source>
        <dbReference type="EMBL" id="KAL2511237.1"/>
    </source>
</evidence>
<dbReference type="InterPro" id="IPR001680">
    <property type="entry name" value="WD40_rpt"/>
</dbReference>
<dbReference type="PROSITE" id="PS50294">
    <property type="entry name" value="WD_REPEATS_REGION"/>
    <property type="match status" value="1"/>
</dbReference>
<protein>
    <submittedName>
        <fullName evidence="4">Transducin family protein/WD-40 repeat family protein</fullName>
    </submittedName>
</protein>
<evidence type="ECO:0000313" key="5">
    <source>
        <dbReference type="Proteomes" id="UP001604336"/>
    </source>
</evidence>
<dbReference type="SUPFAM" id="SSF50978">
    <property type="entry name" value="WD40 repeat-like"/>
    <property type="match status" value="3"/>
</dbReference>
<organism evidence="4 5">
    <name type="scientific">Abeliophyllum distichum</name>
    <dbReference type="NCBI Taxonomy" id="126358"/>
    <lineage>
        <taxon>Eukaryota</taxon>
        <taxon>Viridiplantae</taxon>
        <taxon>Streptophyta</taxon>
        <taxon>Embryophyta</taxon>
        <taxon>Tracheophyta</taxon>
        <taxon>Spermatophyta</taxon>
        <taxon>Magnoliopsida</taxon>
        <taxon>eudicotyledons</taxon>
        <taxon>Gunneridae</taxon>
        <taxon>Pentapetalae</taxon>
        <taxon>asterids</taxon>
        <taxon>lamiids</taxon>
        <taxon>Lamiales</taxon>
        <taxon>Oleaceae</taxon>
        <taxon>Forsythieae</taxon>
        <taxon>Abeliophyllum</taxon>
    </lineage>
</organism>
<dbReference type="Pfam" id="PF12234">
    <property type="entry name" value="Rav1p_C"/>
    <property type="match status" value="1"/>
</dbReference>
<evidence type="ECO:0000259" key="3">
    <source>
        <dbReference type="Pfam" id="PF12234"/>
    </source>
</evidence>
<dbReference type="EMBL" id="JBFOLK010000005">
    <property type="protein sequence ID" value="KAL2511237.1"/>
    <property type="molecule type" value="Genomic_DNA"/>
</dbReference>
<keyword evidence="5" id="KW-1185">Reference proteome</keyword>
<dbReference type="InterPro" id="IPR052208">
    <property type="entry name" value="DmX-like/RAVE_component"/>
</dbReference>
<dbReference type="InterPro" id="IPR022033">
    <property type="entry name" value="Rav1p_C"/>
</dbReference>
<dbReference type="Pfam" id="PF00400">
    <property type="entry name" value="WD40"/>
    <property type="match status" value="2"/>
</dbReference>
<accession>A0ABD1TEU5</accession>
<dbReference type="SMART" id="SM00320">
    <property type="entry name" value="WD40"/>
    <property type="match status" value="12"/>
</dbReference>
<dbReference type="Proteomes" id="UP001604336">
    <property type="component" value="Unassembled WGS sequence"/>
</dbReference>
<feature type="region of interest" description="Disordered" evidence="2">
    <location>
        <begin position="2014"/>
        <end position="2041"/>
    </location>
</feature>
<keyword evidence="1" id="KW-0853">WD repeat</keyword>
<dbReference type="PANTHER" id="PTHR13950">
    <property type="entry name" value="RABCONNECTIN-RELATED"/>
    <property type="match status" value="1"/>
</dbReference>
<reference evidence="5" key="1">
    <citation type="submission" date="2024-07" db="EMBL/GenBank/DDBJ databases">
        <title>Two chromosome-level genome assemblies of Korean endemic species Abeliophyllum distichum and Forsythia ovata (Oleaceae).</title>
        <authorList>
            <person name="Jang H."/>
        </authorList>
    </citation>
    <scope>NUCLEOTIDE SEQUENCE [LARGE SCALE GENOMIC DNA]</scope>
</reference>
<comment type="caution">
    <text evidence="4">The sequence shown here is derived from an EMBL/GenBank/DDBJ whole genome shotgun (WGS) entry which is preliminary data.</text>
</comment>
<proteinExistence type="predicted"/>
<gene>
    <name evidence="4" type="ORF">Adt_16837</name>
</gene>
<feature type="repeat" description="WD" evidence="1">
    <location>
        <begin position="2439"/>
        <end position="2480"/>
    </location>
</feature>
<dbReference type="InterPro" id="IPR036322">
    <property type="entry name" value="WD40_repeat_dom_sf"/>
</dbReference>
<dbReference type="PANTHER" id="PTHR13950:SF9">
    <property type="entry name" value="RABCONNECTIN-3A"/>
    <property type="match status" value="1"/>
</dbReference>
<evidence type="ECO:0000256" key="2">
    <source>
        <dbReference type="SAM" id="MobiDB-lite"/>
    </source>
</evidence>
<sequence>MSEEKTSSSSAPQPQDITAHLPLRLIQSEIVPPAPNRSATGSEPAIDWLLEFVGYSWIAYGASSLLIISHFPNPLSDAETQIGPIFHQVIDLSSEGTGSVATVSWSPATPSTGELAVALGNCIRLFSYTSEDTSCSSFCWSQTAILVQSTKVEAIKWTGSGDGIVSGGINVVLWRKKETSWEIAWKFKPKIPQVLVSSAWSSTGPSATAPWSKLQVGDSSSPINEACKCVLVFQGDEHSNCVQAELHHPLPVTMIQWRPSTSKPLNRDARQTLRSVLLTCCVDGTVRLWSETGDGRIRRAGKDSSDQKAPRLFFGVIAVLEVNQTLNGSLGSNVFVSWATEVEGIIATGKEARYYSRVDDVQNDNTGKCEWLIGFGPETVATFWAVHCLDDFAPVRFPRVTLWKRQELINLKLEPSQLLVNKVCIMRNQVSGPPVLCTLVQLLPSNSLAWTQLYSPTSSSIEEDSANKCQTESLLSSCTKGILKVDGHTGKILQVAVHPYLFEVELAASLDTDGILIFWSLSTFFNSNMGVPTINPSWKLCGRSVVSDHHPKYTCLSWAPAILGEDRAILMGHADGIDCFVFNTPQNEEQKIQIHNLFTIPFTSQGWQERGPTRVCSIPLPSSCNEINISSSFLLVALWVDGFLALSWEITIHCYDLHGSCCDKHMQTFESEYAGKKYCLSVDPCSSAFPAPHNDDIVTSFAVVCPEDLILSEEQMLISNNKKDACYYPYHLVTGCIDGSLKLWRSVPDQSLSSSTKWDLVGVLAEHQGPTKAISPSVCGRKVASASPADQSNSSSILHIWECVHVHEAGSFIKEDELYLDGEVVGLHWLMMGNGQLLLGVCLQNELRIYAMRRCGGQDVLKSGKPLERNIWICIAVSQTTSAICDFLWGPKGTILVVHHNYFSLFSQFLVLADEEFLAACPRSLKDNLVICNGGSNKDMLTPIFSDSNICDSKESSKKVGVCQSQLPVKMNMSVDLMSTENVESCKQKHNTGTIIRLWSILEIAEKVGGSLPVFHPEALMVNICSGNWKRAYVALRHLVKHLASSNVSEERSCTKKSSDVISPVPLSDYLEGLLSSHSSNKLFQWSGDSASVTSSSELQKGSSLYTSNWGDDASNTPLASSLSRTEFSDFTEAIESLYESASITKIEKMQALAIINLLQEVSNPHSTSAYGSLDEPGRRFWVAVRFQQLYFVQQFGRLPLVKELVVSSELIGWAFHSDCQENLFSSLLSTEPSWEEMRSMGSGFWYTNVTQLRLKMERLARQQYMKSKDPKACTLLYIALNRLQVLTGLFKISKDEKDKPLVGFLSRNFQEEKNKAAALKNAYVLMGKHQLELAIAFFLLGGDASSAVTICAKNLGDEQLALVICHLVEGYGGPLQHNLISKILLPSALSKGDYWLASVLEWVLGNYSQAFLRMFGVKVGYNLNMPVLSSYHACFLDPSIGQYCLMLTTKTSMKNFIGEHNAAALCRWAALMNATALSRCGLPLEALESLSSSVSLFGGSTQGSVMHSPNPELLTEMLKPFLNKCSSNWISDNVAFHIASHSKLDLAMHYMSNLLREHPSWAAINVAFSGAPSCYESENRDFKRLLEQFENSLSATIAYIQQRFSLISLDLINMMVLFLHHNGLEFIGYSILHEYFPHYQPQEKSNGFDKVFLYPFPPNLLLKATEEISSIFAKYVVASCINCSGLTYLTKNSKGAKGRFPLSVSLEFSNRRLIRSLRCLQAMLQLFSRSYRTDLMKISSTVLCLFGYCMVFASAWLQRNSRALVLIVKPFFTMLASGHSSCEIKMEDLNKILSEIVVMLGHDSSTIDLGVYVQMNRWMREEQNEGSMPSALEDERWQIIGASLWVNMSKFLEHQLNTFSEKLDYSSSSRTLAMSEPEGTSLELQIGLVSSTLAKLLKVVCVHISFYHSKQFALYLIHRVDASNDTVLLGLQDGPSQQRGQDKNFTVGIECVNISNNDIESASEILWHTCANSKAIRGAFVQENYNWLQITKQKSSNGWSDAYIRIMRECETEETSDKEDRAGSPSSAAGSPLACLSPDDHPFRSTGENDVYHKKKVVPFHNPKEIYRRNGELLEALCINSIDQRQAALASNKKGIIFFNWEDGLPHRDKSEYIWGEADWPHDGWAGSESTPVPTCVSPGVGLGSKKGTHLGLGGATIGSGALVRPGRDLTGGGAFGIPGYAGIGASGLGWGIQEDFDEFVDPPATVDNIRTMAFSTHPSRPFFLVGSSNTHVYLWEFGKDSATATYGVLPAANVPPPYALASVSAVRFDHCGQRFVTAALDGTVCTWQVEVGGMSNIRPTESSACFNNHTSDVTYVTASGSIVSAAGYSSNGNNVVVWDTLAPPATSQASIMCHEGGARSLSVFDNDIGSGSISPLIVTGGKGGDVGLHDFRYIATGRTKRHKHFDTGEHNIKGSSTVDMRNKTGDQNRNGMLWYIPKAHSGSITRISTIPNTSFFLTGSKDGDVKLWDAKTAQLVFHWPRLHEKHTFLQPSSRGFGGVVRAAVTDIQVVSHGFLTCGGDGFVKFVSHCTEGLRDGAVDGQSCKFG</sequence>